<feature type="chain" id="PRO_5020862633" description="6-bladed beta-propeller" evidence="1">
    <location>
        <begin position="25"/>
        <end position="347"/>
    </location>
</feature>
<evidence type="ECO:0000313" key="3">
    <source>
        <dbReference type="Proteomes" id="UP000310532"/>
    </source>
</evidence>
<organism evidence="2 3">
    <name type="scientific">Bacteroides muris</name>
    <name type="common">ex Afrizal et al. 2022</name>
    <dbReference type="NCBI Taxonomy" id="2516960"/>
    <lineage>
        <taxon>Bacteria</taxon>
        <taxon>Pseudomonadati</taxon>
        <taxon>Bacteroidota</taxon>
        <taxon>Bacteroidia</taxon>
        <taxon>Bacteroidales</taxon>
        <taxon>Bacteroidaceae</taxon>
        <taxon>Bacteroides</taxon>
    </lineage>
</organism>
<dbReference type="Proteomes" id="UP000310532">
    <property type="component" value="Unassembled WGS sequence"/>
</dbReference>
<evidence type="ECO:0000256" key="1">
    <source>
        <dbReference type="SAM" id="SignalP"/>
    </source>
</evidence>
<keyword evidence="3" id="KW-1185">Reference proteome</keyword>
<dbReference type="PROSITE" id="PS51257">
    <property type="entry name" value="PROKAR_LIPOPROTEIN"/>
    <property type="match status" value="1"/>
</dbReference>
<evidence type="ECO:0000313" key="2">
    <source>
        <dbReference type="EMBL" id="TGY06897.1"/>
    </source>
</evidence>
<protein>
    <recommendedName>
        <fullName evidence="4">6-bladed beta-propeller</fullName>
    </recommendedName>
</protein>
<gene>
    <name evidence="2" type="ORF">E5355_07980</name>
</gene>
<reference evidence="2 3" key="1">
    <citation type="submission" date="2019-04" db="EMBL/GenBank/DDBJ databases">
        <title>Microbes associate with the intestines of laboratory mice.</title>
        <authorList>
            <person name="Navarre W."/>
            <person name="Wong E."/>
            <person name="Huang K."/>
            <person name="Tropini C."/>
            <person name="Ng K."/>
            <person name="Yu B."/>
        </authorList>
    </citation>
    <scope>NUCLEOTIDE SEQUENCE [LARGE SCALE GENOMIC DNA]</scope>
    <source>
        <strain evidence="2 3">NM69_E16B</strain>
    </source>
</reference>
<dbReference type="AlphaFoldDB" id="A0A4S2AZ58"/>
<accession>A0A4S2AZ58</accession>
<name>A0A4S2AZ58_9BACE</name>
<sequence length="347" mass="39633">MKMKRILVLIACIMLLMSCRSSMTDIDAFEVVTEITDYDSLFSDKETPLGVIVNLEVRNGIIVTEHGNDEYNFSFIDASTGNLLKRWGKRGEGDNEFIDFGNGFVLTDSLLIFQERMRKMICSVSVTDILDEGRASIATKESYPYTVDFRPLIFNIVNGKKIFAGCFKTGRLGVINSRNEIMECPFEYPFSTEPLAGVMRGSVFQCKIKSNEKQRKTIVQTLASDVFEIYQCSDTALSRIYVSPFNNPPKLRKSGNRYGIDYDESIAGLMKMAVSDDFIYFTYSSLRSNEKERLGNSVNEILCFNWNGEKVRKYLLPIPITSFCADKQYIYGICNNEEETIIYRFKL</sequence>
<keyword evidence="1" id="KW-0732">Signal</keyword>
<feature type="signal peptide" evidence="1">
    <location>
        <begin position="1"/>
        <end position="24"/>
    </location>
</feature>
<evidence type="ECO:0008006" key="4">
    <source>
        <dbReference type="Google" id="ProtNLM"/>
    </source>
</evidence>
<proteinExistence type="predicted"/>
<dbReference type="Pfam" id="PF15869">
    <property type="entry name" value="TolB_like"/>
    <property type="match status" value="1"/>
</dbReference>
<comment type="caution">
    <text evidence="2">The sequence shown here is derived from an EMBL/GenBank/DDBJ whole genome shotgun (WGS) entry which is preliminary data.</text>
</comment>
<dbReference type="EMBL" id="SRYZ01000013">
    <property type="protein sequence ID" value="TGY06897.1"/>
    <property type="molecule type" value="Genomic_DNA"/>
</dbReference>